<dbReference type="Proteomes" id="UP001303160">
    <property type="component" value="Unassembled WGS sequence"/>
</dbReference>
<dbReference type="AlphaFoldDB" id="A0AAN7AZI1"/>
<feature type="compositionally biased region" description="Low complexity" evidence="1">
    <location>
        <begin position="62"/>
        <end position="77"/>
    </location>
</feature>
<feature type="region of interest" description="Disordered" evidence="1">
    <location>
        <begin position="146"/>
        <end position="165"/>
    </location>
</feature>
<gene>
    <name evidence="2" type="ORF">QBC40DRAFT_271573</name>
</gene>
<reference evidence="2" key="2">
    <citation type="submission" date="2023-05" db="EMBL/GenBank/DDBJ databases">
        <authorList>
            <consortium name="Lawrence Berkeley National Laboratory"/>
            <person name="Steindorff A."/>
            <person name="Hensen N."/>
            <person name="Bonometti L."/>
            <person name="Westerberg I."/>
            <person name="Brannstrom I.O."/>
            <person name="Guillou S."/>
            <person name="Cros-Aarteil S."/>
            <person name="Calhoun S."/>
            <person name="Haridas S."/>
            <person name="Kuo A."/>
            <person name="Mondo S."/>
            <person name="Pangilinan J."/>
            <person name="Riley R."/>
            <person name="Labutti K."/>
            <person name="Andreopoulos B."/>
            <person name="Lipzen A."/>
            <person name="Chen C."/>
            <person name="Yanf M."/>
            <person name="Daum C."/>
            <person name="Ng V."/>
            <person name="Clum A."/>
            <person name="Ohm R."/>
            <person name="Martin F."/>
            <person name="Silar P."/>
            <person name="Natvig D."/>
            <person name="Lalanne C."/>
            <person name="Gautier V."/>
            <person name="Ament-Velasquez S.L."/>
            <person name="Kruys A."/>
            <person name="Hutchinson M.I."/>
            <person name="Powell A.J."/>
            <person name="Barry K."/>
            <person name="Miller A.N."/>
            <person name="Grigoriev I.V."/>
            <person name="Debuchy R."/>
            <person name="Gladieux P."/>
            <person name="Thoren M.H."/>
            <person name="Johannesson H."/>
        </authorList>
    </citation>
    <scope>NUCLEOTIDE SEQUENCE</scope>
    <source>
        <strain evidence="2">CBS 315.58</strain>
    </source>
</reference>
<accession>A0AAN7AZI1</accession>
<organism evidence="2 3">
    <name type="scientific">Triangularia verruculosa</name>
    <dbReference type="NCBI Taxonomy" id="2587418"/>
    <lineage>
        <taxon>Eukaryota</taxon>
        <taxon>Fungi</taxon>
        <taxon>Dikarya</taxon>
        <taxon>Ascomycota</taxon>
        <taxon>Pezizomycotina</taxon>
        <taxon>Sordariomycetes</taxon>
        <taxon>Sordariomycetidae</taxon>
        <taxon>Sordariales</taxon>
        <taxon>Podosporaceae</taxon>
        <taxon>Triangularia</taxon>
    </lineage>
</organism>
<feature type="compositionally biased region" description="Low complexity" evidence="1">
    <location>
        <begin position="28"/>
        <end position="40"/>
    </location>
</feature>
<sequence>MRASLRSAWNKLLLKAMRKGPRSPRIPNSTSASSLNSQSAHSEDEPPTPPPTPPRYSRVSHELPLSELISQSQPQSQPDRRPTYTPCVSPYVARPLPYMSNNTIRSAPPTQRERDIDRQLEHFRPLYREWRLVARHHFGEELGQYYHDPESNPEEKPEVYTTLGNGDLPERGNWTVCNVPRYQHRYNDNHPPPYDWVQASQLPLPVEIDESWSSLHAAQRELNRLRHVDAYVSNRLKYLNRELQETMDKKLKEDTWLDSRYVWAQRRGMLHAVGLGDVEQSEEHVDWERHGCRGPPPDGAEGTDWVFDVDKSIIVRERLSGVGLFSPRYGHHTFPAPPQAT</sequence>
<evidence type="ECO:0000313" key="2">
    <source>
        <dbReference type="EMBL" id="KAK4205358.1"/>
    </source>
</evidence>
<comment type="caution">
    <text evidence="2">The sequence shown here is derived from an EMBL/GenBank/DDBJ whole genome shotgun (WGS) entry which is preliminary data.</text>
</comment>
<name>A0AAN7AZI1_9PEZI</name>
<reference evidence="2" key="1">
    <citation type="journal article" date="2023" name="Mol. Phylogenet. Evol.">
        <title>Genome-scale phylogeny and comparative genomics of the fungal order Sordariales.</title>
        <authorList>
            <person name="Hensen N."/>
            <person name="Bonometti L."/>
            <person name="Westerberg I."/>
            <person name="Brannstrom I.O."/>
            <person name="Guillou S."/>
            <person name="Cros-Aarteil S."/>
            <person name="Calhoun S."/>
            <person name="Haridas S."/>
            <person name="Kuo A."/>
            <person name="Mondo S."/>
            <person name="Pangilinan J."/>
            <person name="Riley R."/>
            <person name="LaButti K."/>
            <person name="Andreopoulos B."/>
            <person name="Lipzen A."/>
            <person name="Chen C."/>
            <person name="Yan M."/>
            <person name="Daum C."/>
            <person name="Ng V."/>
            <person name="Clum A."/>
            <person name="Steindorff A."/>
            <person name="Ohm R.A."/>
            <person name="Martin F."/>
            <person name="Silar P."/>
            <person name="Natvig D.O."/>
            <person name="Lalanne C."/>
            <person name="Gautier V."/>
            <person name="Ament-Velasquez S.L."/>
            <person name="Kruys A."/>
            <person name="Hutchinson M.I."/>
            <person name="Powell A.J."/>
            <person name="Barry K."/>
            <person name="Miller A.N."/>
            <person name="Grigoriev I.V."/>
            <person name="Debuchy R."/>
            <person name="Gladieux P."/>
            <person name="Hiltunen Thoren M."/>
            <person name="Johannesson H."/>
        </authorList>
    </citation>
    <scope>NUCLEOTIDE SEQUENCE</scope>
    <source>
        <strain evidence="2">CBS 315.58</strain>
    </source>
</reference>
<dbReference type="EMBL" id="MU863877">
    <property type="protein sequence ID" value="KAK4205358.1"/>
    <property type="molecule type" value="Genomic_DNA"/>
</dbReference>
<protein>
    <submittedName>
        <fullName evidence="2">Uncharacterized protein</fullName>
    </submittedName>
</protein>
<feature type="region of interest" description="Disordered" evidence="1">
    <location>
        <begin position="16"/>
        <end position="89"/>
    </location>
</feature>
<evidence type="ECO:0000256" key="1">
    <source>
        <dbReference type="SAM" id="MobiDB-lite"/>
    </source>
</evidence>
<proteinExistence type="predicted"/>
<evidence type="ECO:0000313" key="3">
    <source>
        <dbReference type="Proteomes" id="UP001303160"/>
    </source>
</evidence>
<feature type="compositionally biased region" description="Basic and acidic residues" evidence="1">
    <location>
        <begin position="147"/>
        <end position="158"/>
    </location>
</feature>
<keyword evidence="3" id="KW-1185">Reference proteome</keyword>